<protein>
    <submittedName>
        <fullName evidence="1">Uncharacterized protein</fullName>
    </submittedName>
</protein>
<dbReference type="Proteomes" id="UP000198855">
    <property type="component" value="Unassembled WGS sequence"/>
</dbReference>
<evidence type="ECO:0000313" key="1">
    <source>
        <dbReference type="EMBL" id="SFE01295.1"/>
    </source>
</evidence>
<proteinExistence type="predicted"/>
<accession>A0A1I1X1J6</accession>
<gene>
    <name evidence="1" type="ORF">SAMN05216378_1973</name>
</gene>
<organism evidence="1 2">
    <name type="scientific">Paenibacillus catalpae</name>
    <dbReference type="NCBI Taxonomy" id="1045775"/>
    <lineage>
        <taxon>Bacteria</taxon>
        <taxon>Bacillati</taxon>
        <taxon>Bacillota</taxon>
        <taxon>Bacilli</taxon>
        <taxon>Bacillales</taxon>
        <taxon>Paenibacillaceae</taxon>
        <taxon>Paenibacillus</taxon>
    </lineage>
</organism>
<name>A0A1I1X1J6_9BACL</name>
<evidence type="ECO:0000313" key="2">
    <source>
        <dbReference type="Proteomes" id="UP000198855"/>
    </source>
</evidence>
<sequence length="115" mass="12881">MSASKYQIPYYGTRGGFMFVGKQISIQAAIGLAEGMRLFRLLWVQQQGTRTSGFVGSNSKWGCPRVISPLYFLLDSSLLNAERATLDLVQYNAAFSPVTRSILDCLQYNQLILVY</sequence>
<reference evidence="2" key="1">
    <citation type="submission" date="2016-10" db="EMBL/GenBank/DDBJ databases">
        <authorList>
            <person name="Varghese N."/>
            <person name="Submissions S."/>
        </authorList>
    </citation>
    <scope>NUCLEOTIDE SEQUENCE [LARGE SCALE GENOMIC DNA]</scope>
    <source>
        <strain evidence="2">CGMCC 1.10784</strain>
    </source>
</reference>
<dbReference type="AlphaFoldDB" id="A0A1I1X1J6"/>
<dbReference type="EMBL" id="FOMT01000002">
    <property type="protein sequence ID" value="SFE01295.1"/>
    <property type="molecule type" value="Genomic_DNA"/>
</dbReference>
<keyword evidence="2" id="KW-1185">Reference proteome</keyword>